<evidence type="ECO:0000313" key="6">
    <source>
        <dbReference type="EMBL" id="VDC20459.1"/>
    </source>
</evidence>
<sequence length="305" mass="33008">MALTLPPLNALRAFEAAARHGSFVAAAEEIGVSSAAISQQVRKLEDYLGKQVFVRLNNRVTPTDAGHAIFADIAAALQLISDTTEEHILRRSKSRLVISSIESVAEKWLVPRLAELTRHRPEFRFDLRVEPDPVDFGRDNIDIRLGYDPAHYAGQIVVPLRQDSVSPMCSPDYLAACPDLQRDGMAAVPATDLIHTNWGPSFGSHPTWQAWYLASGLPVPVAAKGMLADNSAVVLDLARVGLGVILGQSLLAEEDLRAGRLVVLSGVRLALGRSYCLAYPRQKQHKRALVALADWLVAAAGTAAA</sequence>
<dbReference type="RefSeq" id="WP_124084936.1">
    <property type="nucleotide sequence ID" value="NZ_UXAW01000033.1"/>
</dbReference>
<dbReference type="GO" id="GO:0006351">
    <property type="term" value="P:DNA-templated transcription"/>
    <property type="evidence" value="ECO:0007669"/>
    <property type="project" value="TreeGrafter"/>
</dbReference>
<evidence type="ECO:0000313" key="7">
    <source>
        <dbReference type="Proteomes" id="UP000277498"/>
    </source>
</evidence>
<dbReference type="InterPro" id="IPR036388">
    <property type="entry name" value="WH-like_DNA-bd_sf"/>
</dbReference>
<dbReference type="AlphaFoldDB" id="A0A3P5WY67"/>
<dbReference type="InterPro" id="IPR058163">
    <property type="entry name" value="LysR-type_TF_proteobact-type"/>
</dbReference>
<dbReference type="CDD" id="cd08432">
    <property type="entry name" value="PBP2_GcdR_TrpI_HvrB_AmpR_like"/>
    <property type="match status" value="1"/>
</dbReference>
<dbReference type="PRINTS" id="PR00039">
    <property type="entry name" value="HTHLYSR"/>
</dbReference>
<dbReference type="GO" id="GO:0043565">
    <property type="term" value="F:sequence-specific DNA binding"/>
    <property type="evidence" value="ECO:0007669"/>
    <property type="project" value="TreeGrafter"/>
</dbReference>
<evidence type="ECO:0000256" key="4">
    <source>
        <dbReference type="ARBA" id="ARBA00023163"/>
    </source>
</evidence>
<evidence type="ECO:0000259" key="5">
    <source>
        <dbReference type="PROSITE" id="PS50931"/>
    </source>
</evidence>
<keyword evidence="4" id="KW-0804">Transcription</keyword>
<proteinExistence type="inferred from homology"/>
<accession>A0A3P5WY67</accession>
<feature type="domain" description="HTH lysR-type" evidence="5">
    <location>
        <begin position="6"/>
        <end position="63"/>
    </location>
</feature>
<evidence type="ECO:0000256" key="2">
    <source>
        <dbReference type="ARBA" id="ARBA00023015"/>
    </source>
</evidence>
<dbReference type="SUPFAM" id="SSF46785">
    <property type="entry name" value="Winged helix' DNA-binding domain"/>
    <property type="match status" value="1"/>
</dbReference>
<dbReference type="Proteomes" id="UP000277498">
    <property type="component" value="Unassembled WGS sequence"/>
</dbReference>
<name>A0A3P5WY67_9RHOB</name>
<keyword evidence="7" id="KW-1185">Reference proteome</keyword>
<reference evidence="6 7" key="1">
    <citation type="submission" date="2018-11" db="EMBL/GenBank/DDBJ databases">
        <authorList>
            <person name="Criscuolo A."/>
        </authorList>
    </citation>
    <scope>NUCLEOTIDE SEQUENCE [LARGE SCALE GENOMIC DNA]</scope>
    <source>
        <strain evidence="6">ACIP111625</strain>
    </source>
</reference>
<comment type="similarity">
    <text evidence="1">Belongs to the LysR transcriptional regulatory family.</text>
</comment>
<dbReference type="SUPFAM" id="SSF53850">
    <property type="entry name" value="Periplasmic binding protein-like II"/>
    <property type="match status" value="1"/>
</dbReference>
<dbReference type="EMBL" id="UXAW01000033">
    <property type="protein sequence ID" value="VDC20459.1"/>
    <property type="molecule type" value="Genomic_DNA"/>
</dbReference>
<dbReference type="Pfam" id="PF03466">
    <property type="entry name" value="LysR_substrate"/>
    <property type="match status" value="1"/>
</dbReference>
<evidence type="ECO:0000256" key="1">
    <source>
        <dbReference type="ARBA" id="ARBA00009437"/>
    </source>
</evidence>
<dbReference type="Gene3D" id="1.10.10.10">
    <property type="entry name" value="Winged helix-like DNA-binding domain superfamily/Winged helix DNA-binding domain"/>
    <property type="match status" value="1"/>
</dbReference>
<dbReference type="GO" id="GO:0003700">
    <property type="term" value="F:DNA-binding transcription factor activity"/>
    <property type="evidence" value="ECO:0007669"/>
    <property type="project" value="InterPro"/>
</dbReference>
<organism evidence="6 7">
    <name type="scientific">Pseudogemmobacter humi</name>
    <dbReference type="NCBI Taxonomy" id="2483812"/>
    <lineage>
        <taxon>Bacteria</taxon>
        <taxon>Pseudomonadati</taxon>
        <taxon>Pseudomonadota</taxon>
        <taxon>Alphaproteobacteria</taxon>
        <taxon>Rhodobacterales</taxon>
        <taxon>Paracoccaceae</taxon>
        <taxon>Pseudogemmobacter</taxon>
    </lineage>
</organism>
<dbReference type="Gene3D" id="3.40.190.10">
    <property type="entry name" value="Periplasmic binding protein-like II"/>
    <property type="match status" value="2"/>
</dbReference>
<protein>
    <submittedName>
        <fullName evidence="6">Glycine cleavage system transcriptional activator</fullName>
    </submittedName>
</protein>
<keyword evidence="3" id="KW-0238">DNA-binding</keyword>
<dbReference type="Pfam" id="PF00126">
    <property type="entry name" value="HTH_1"/>
    <property type="match status" value="1"/>
</dbReference>
<dbReference type="InterPro" id="IPR000847">
    <property type="entry name" value="LysR_HTH_N"/>
</dbReference>
<keyword evidence="2" id="KW-0805">Transcription regulation</keyword>
<gene>
    <name evidence="6" type="primary">gcvA_2</name>
    <name evidence="6" type="ORF">XINFAN_00509</name>
</gene>
<dbReference type="PANTHER" id="PTHR30537">
    <property type="entry name" value="HTH-TYPE TRANSCRIPTIONAL REGULATOR"/>
    <property type="match status" value="1"/>
</dbReference>
<dbReference type="InterPro" id="IPR005119">
    <property type="entry name" value="LysR_subst-bd"/>
</dbReference>
<evidence type="ECO:0000256" key="3">
    <source>
        <dbReference type="ARBA" id="ARBA00023125"/>
    </source>
</evidence>
<dbReference type="PROSITE" id="PS50931">
    <property type="entry name" value="HTH_LYSR"/>
    <property type="match status" value="1"/>
</dbReference>
<dbReference type="InterPro" id="IPR036390">
    <property type="entry name" value="WH_DNA-bd_sf"/>
</dbReference>
<dbReference type="OrthoDB" id="9804958at2"/>
<dbReference type="PANTHER" id="PTHR30537:SF74">
    <property type="entry name" value="HTH-TYPE TRANSCRIPTIONAL REGULATOR TRPI"/>
    <property type="match status" value="1"/>
</dbReference>